<evidence type="ECO:0000313" key="1">
    <source>
        <dbReference type="EMBL" id="MBM9459587.1"/>
    </source>
</evidence>
<organism evidence="1 2">
    <name type="scientific">Nocardioides faecalis</name>
    <dbReference type="NCBI Taxonomy" id="2803858"/>
    <lineage>
        <taxon>Bacteria</taxon>
        <taxon>Bacillati</taxon>
        <taxon>Actinomycetota</taxon>
        <taxon>Actinomycetes</taxon>
        <taxon>Propionibacteriales</taxon>
        <taxon>Nocardioidaceae</taxon>
        <taxon>Nocardioides</taxon>
    </lineage>
</organism>
<accession>A0A938XZX3</accession>
<keyword evidence="2" id="KW-1185">Reference proteome</keyword>
<sequence>MTGSDDLRSMLATGRFRAVAEALVGLEAARRRRLCRPLVGQARAVLDASLESTVATWLADLREGYPGGRERFVGAWRGRLGTQHWDAATTVLLGARTTAQAAKVWPVPEDSDFTVWLYPALFGDELAVVTEQWAADFATNPKHWDRNRGREVMFEWVEAGLVPAPSHDGAVLMLLDGWAPDGGREQLGWLLEHPVVTEQVFRRIFTTPGIKGASTAQADSQNDGEPLRNVVIPGLVAAGVWDRELVRAGAQTALASTWPAYQRRWFARLADDFAD</sequence>
<name>A0A938XZX3_9ACTN</name>
<dbReference type="Proteomes" id="UP000663791">
    <property type="component" value="Unassembled WGS sequence"/>
</dbReference>
<reference evidence="1" key="1">
    <citation type="submission" date="2021-01" db="EMBL/GenBank/DDBJ databases">
        <title>Novel species in genus Nocardioides.</title>
        <authorList>
            <person name="Zhang G."/>
        </authorList>
    </citation>
    <scope>NUCLEOTIDE SEQUENCE</scope>
    <source>
        <strain evidence="1">Zg-536</strain>
    </source>
</reference>
<dbReference type="EMBL" id="JAERTX010000005">
    <property type="protein sequence ID" value="MBM9459587.1"/>
    <property type="molecule type" value="Genomic_DNA"/>
</dbReference>
<dbReference type="RefSeq" id="WP_205290907.1">
    <property type="nucleotide sequence ID" value="NZ_CP074406.1"/>
</dbReference>
<gene>
    <name evidence="1" type="ORF">JK386_06705</name>
</gene>
<proteinExistence type="predicted"/>
<dbReference type="AlphaFoldDB" id="A0A938XZX3"/>
<comment type="caution">
    <text evidence="1">The sequence shown here is derived from an EMBL/GenBank/DDBJ whole genome shotgun (WGS) entry which is preliminary data.</text>
</comment>
<evidence type="ECO:0000313" key="2">
    <source>
        <dbReference type="Proteomes" id="UP000663791"/>
    </source>
</evidence>
<protein>
    <submittedName>
        <fullName evidence="1">Uncharacterized protein</fullName>
    </submittedName>
</protein>